<keyword evidence="6 8" id="KW-0949">S-adenosyl-L-methionine</keyword>
<dbReference type="InterPro" id="IPR042036">
    <property type="entry name" value="RRP8_N"/>
</dbReference>
<comment type="subcellular location">
    <subcellularLocation>
        <location evidence="1 8">Nucleus</location>
        <location evidence="1 8">Nucleolus</location>
    </subcellularLocation>
</comment>
<dbReference type="GO" id="GO:0006364">
    <property type="term" value="P:rRNA processing"/>
    <property type="evidence" value="ECO:0007669"/>
    <property type="project" value="UniProtKB-UniRule"/>
</dbReference>
<dbReference type="CDD" id="cd02440">
    <property type="entry name" value="AdoMet_MTases"/>
    <property type="match status" value="1"/>
</dbReference>
<evidence type="ECO:0000256" key="6">
    <source>
        <dbReference type="ARBA" id="ARBA00022691"/>
    </source>
</evidence>
<accession>A0AAW1QFA0</accession>
<keyword evidence="3 8" id="KW-0698">rRNA processing</keyword>
<dbReference type="EMBL" id="JALJOR010000003">
    <property type="protein sequence ID" value="KAK9820076.1"/>
    <property type="molecule type" value="Genomic_DNA"/>
</dbReference>
<proteinExistence type="inferred from homology"/>
<dbReference type="PANTHER" id="PTHR12787:SF0">
    <property type="entry name" value="RIBOSOMAL RNA-PROCESSING PROTEIN 8"/>
    <property type="match status" value="1"/>
</dbReference>
<evidence type="ECO:0000256" key="2">
    <source>
        <dbReference type="ARBA" id="ARBA00006301"/>
    </source>
</evidence>
<keyword evidence="5 8" id="KW-0808">Transferase</keyword>
<reference evidence="10 11" key="1">
    <citation type="journal article" date="2024" name="Nat. Commun.">
        <title>Phylogenomics reveals the evolutionary origins of lichenization in chlorophyte algae.</title>
        <authorList>
            <person name="Puginier C."/>
            <person name="Libourel C."/>
            <person name="Otte J."/>
            <person name="Skaloud P."/>
            <person name="Haon M."/>
            <person name="Grisel S."/>
            <person name="Petersen M."/>
            <person name="Berrin J.G."/>
            <person name="Delaux P.M."/>
            <person name="Dal Grande F."/>
            <person name="Keller J."/>
        </authorList>
    </citation>
    <scope>NUCLEOTIDE SEQUENCE [LARGE SCALE GENOMIC DNA]</scope>
    <source>
        <strain evidence="10 11">SAG 2043</strain>
    </source>
</reference>
<dbReference type="GO" id="GO:0005730">
    <property type="term" value="C:nucleolus"/>
    <property type="evidence" value="ECO:0007669"/>
    <property type="project" value="UniProtKB-SubCell"/>
</dbReference>
<dbReference type="GO" id="GO:0032259">
    <property type="term" value="P:methylation"/>
    <property type="evidence" value="ECO:0007669"/>
    <property type="project" value="UniProtKB-KW"/>
</dbReference>
<evidence type="ECO:0000256" key="9">
    <source>
        <dbReference type="SAM" id="MobiDB-lite"/>
    </source>
</evidence>
<evidence type="ECO:0000256" key="1">
    <source>
        <dbReference type="ARBA" id="ARBA00004604"/>
    </source>
</evidence>
<dbReference type="EC" id="2.1.1.-" evidence="8"/>
<evidence type="ECO:0000256" key="8">
    <source>
        <dbReference type="RuleBase" id="RU365074"/>
    </source>
</evidence>
<comment type="similarity">
    <text evidence="2 8">Belongs to the methyltransferase superfamily. RRP8 family.</text>
</comment>
<gene>
    <name evidence="10" type="ORF">WJX72_005839</name>
</gene>
<dbReference type="Proteomes" id="UP001489004">
    <property type="component" value="Unassembled WGS sequence"/>
</dbReference>
<feature type="compositionally biased region" description="Low complexity" evidence="9">
    <location>
        <begin position="172"/>
        <end position="198"/>
    </location>
</feature>
<protein>
    <recommendedName>
        <fullName evidence="8">Ribosomal RNA-processing protein 8</fullName>
        <ecNumber evidence="8">2.1.1.-</ecNumber>
    </recommendedName>
</protein>
<dbReference type="FunFam" id="1.10.10.2150:FF:000001">
    <property type="entry name" value="Ribosomal RNA-processing protein 8"/>
    <property type="match status" value="1"/>
</dbReference>
<comment type="function">
    <text evidence="8">Probable methyltransferase required to silence rDNA.</text>
</comment>
<evidence type="ECO:0000256" key="4">
    <source>
        <dbReference type="ARBA" id="ARBA00022603"/>
    </source>
</evidence>
<keyword evidence="4 8" id="KW-0489">Methyltransferase</keyword>
<dbReference type="SUPFAM" id="SSF53335">
    <property type="entry name" value="S-adenosyl-L-methionine-dependent methyltransferases"/>
    <property type="match status" value="1"/>
</dbReference>
<evidence type="ECO:0000256" key="7">
    <source>
        <dbReference type="ARBA" id="ARBA00023242"/>
    </source>
</evidence>
<dbReference type="InterPro" id="IPR029063">
    <property type="entry name" value="SAM-dependent_MTases_sf"/>
</dbReference>
<evidence type="ECO:0000256" key="3">
    <source>
        <dbReference type="ARBA" id="ARBA00022552"/>
    </source>
</evidence>
<dbReference type="AlphaFoldDB" id="A0AAW1QFA0"/>
<evidence type="ECO:0000313" key="10">
    <source>
        <dbReference type="EMBL" id="KAK9820076.1"/>
    </source>
</evidence>
<dbReference type="Gene3D" id="1.10.10.2150">
    <property type="entry name" value="Ribosomal RNA-processing protein 8, N-terminal domain"/>
    <property type="match status" value="1"/>
</dbReference>
<sequence>MRAKLQGGRFRWLNEELYTSRGEEAFRLMQEQPDLYEQYHEGFRSQTQGWPVQPVELAIAWLKGSPTSLVVADFGCGDAKIAASVKQTVHSLDLVAGAPGVLACNMAATPFESGSIDVAIFCLALMGTDYPAFLVEAHRVLRPGGWLWIAEVRSRFGAAATAPADSGKPVQRSSSSSSRDATPRSGSSSENASQGSSAKEAQEAGAFVAALERLGFKLKRRDMANKMFAVFELQKSRERKGQEQIQWPELKPCLYKRR</sequence>
<keyword evidence="11" id="KW-1185">Reference proteome</keyword>
<evidence type="ECO:0000313" key="11">
    <source>
        <dbReference type="Proteomes" id="UP001489004"/>
    </source>
</evidence>
<feature type="region of interest" description="Disordered" evidence="9">
    <location>
        <begin position="161"/>
        <end position="199"/>
    </location>
</feature>
<keyword evidence="7 8" id="KW-0539">Nucleus</keyword>
<name>A0AAW1QFA0_9CHLO</name>
<evidence type="ECO:0000256" key="5">
    <source>
        <dbReference type="ARBA" id="ARBA00022679"/>
    </source>
</evidence>
<dbReference type="PANTHER" id="PTHR12787">
    <property type="entry name" value="RIBOSOMAL RNA-PROCESSING PROTEIN 8"/>
    <property type="match status" value="1"/>
</dbReference>
<dbReference type="Gene3D" id="3.40.50.150">
    <property type="entry name" value="Vaccinia Virus protein VP39"/>
    <property type="match status" value="1"/>
</dbReference>
<organism evidence="10 11">
    <name type="scientific">[Myrmecia] bisecta</name>
    <dbReference type="NCBI Taxonomy" id="41462"/>
    <lineage>
        <taxon>Eukaryota</taxon>
        <taxon>Viridiplantae</taxon>
        <taxon>Chlorophyta</taxon>
        <taxon>core chlorophytes</taxon>
        <taxon>Trebouxiophyceae</taxon>
        <taxon>Trebouxiales</taxon>
        <taxon>Trebouxiaceae</taxon>
        <taxon>Myrmecia</taxon>
    </lineage>
</organism>
<comment type="caution">
    <text evidence="10">The sequence shown here is derived from an EMBL/GenBank/DDBJ whole genome shotgun (WGS) entry which is preliminary data.</text>
</comment>
<dbReference type="GO" id="GO:0008168">
    <property type="term" value="F:methyltransferase activity"/>
    <property type="evidence" value="ECO:0007669"/>
    <property type="project" value="UniProtKB-KW"/>
</dbReference>
<dbReference type="InterPro" id="IPR007823">
    <property type="entry name" value="RRP8"/>
</dbReference>
<dbReference type="Pfam" id="PF05148">
    <property type="entry name" value="Methyltransf_8"/>
    <property type="match status" value="2"/>
</dbReference>